<name>A0ABT2TLH3_9FIRM</name>
<sequence length="235" mass="25819">MEESYRLIREQICDVCYKMWQRGIVAANDGNVSVKLEDGTFLCTPTGISKSMITPKMLVRTDIEGNVLEAADGYRPSSEMKMHFRCYMERPDVGAVVHAHPPAATTFAAAQMALDSYCVMENVVQTGAVPVAPYATPSTDEVAESVAPLLASHDAMLLARHGALTVGADLTAAYYKMESLEQYAKTTLYLKILGGAQDMDRDTIDTLIGLREKYGLKGKHPGYVKYNKHQGPEVF</sequence>
<dbReference type="InterPro" id="IPR036409">
    <property type="entry name" value="Aldolase_II/adducin_N_sf"/>
</dbReference>
<dbReference type="SMART" id="SM01007">
    <property type="entry name" value="Aldolase_II"/>
    <property type="match status" value="1"/>
</dbReference>
<evidence type="ECO:0000313" key="4">
    <source>
        <dbReference type="EMBL" id="MCU6763060.1"/>
    </source>
</evidence>
<proteinExistence type="predicted"/>
<dbReference type="InterPro" id="IPR050197">
    <property type="entry name" value="Aldolase_class_II_sugar_metab"/>
</dbReference>
<keyword evidence="1" id="KW-0479">Metal-binding</keyword>
<dbReference type="PANTHER" id="PTHR22789:SF0">
    <property type="entry name" value="3-OXO-TETRONATE 4-PHOSPHATE DECARBOXYLASE-RELATED"/>
    <property type="match status" value="1"/>
</dbReference>
<reference evidence="4 5" key="1">
    <citation type="journal article" date="2021" name="ISME Commun">
        <title>Automated analysis of genomic sequences facilitates high-throughput and comprehensive description of bacteria.</title>
        <authorList>
            <person name="Hitch T.C.A."/>
        </authorList>
    </citation>
    <scope>NUCLEOTIDE SEQUENCE [LARGE SCALE GENOMIC DNA]</scope>
    <source>
        <strain evidence="4 5">Sanger_109</strain>
    </source>
</reference>
<evidence type="ECO:0000256" key="1">
    <source>
        <dbReference type="ARBA" id="ARBA00022723"/>
    </source>
</evidence>
<dbReference type="EMBL" id="JAOQJQ010000005">
    <property type="protein sequence ID" value="MCU6763060.1"/>
    <property type="molecule type" value="Genomic_DNA"/>
</dbReference>
<protein>
    <submittedName>
        <fullName evidence="4">Class II aldolase/adducin family protein</fullName>
    </submittedName>
</protein>
<accession>A0ABT2TLH3</accession>
<keyword evidence="2" id="KW-0456">Lyase</keyword>
<dbReference type="RefSeq" id="WP_158425715.1">
    <property type="nucleotide sequence ID" value="NZ_JAOQJQ010000005.1"/>
</dbReference>
<keyword evidence="5" id="KW-1185">Reference proteome</keyword>
<gene>
    <name evidence="4" type="ORF">OCV88_12105</name>
</gene>
<dbReference type="PANTHER" id="PTHR22789">
    <property type="entry name" value="FUCULOSE PHOSPHATE ALDOLASE"/>
    <property type="match status" value="1"/>
</dbReference>
<organism evidence="4 5">
    <name type="scientific">Brotonthovivens ammoniilytica</name>
    <dbReference type="NCBI Taxonomy" id="2981725"/>
    <lineage>
        <taxon>Bacteria</taxon>
        <taxon>Bacillati</taxon>
        <taxon>Bacillota</taxon>
        <taxon>Clostridia</taxon>
        <taxon>Lachnospirales</taxon>
        <taxon>Lachnospiraceae</taxon>
        <taxon>Brotonthovivens</taxon>
    </lineage>
</organism>
<comment type="caution">
    <text evidence="4">The sequence shown here is derived from an EMBL/GenBank/DDBJ whole genome shotgun (WGS) entry which is preliminary data.</text>
</comment>
<feature type="domain" description="Class II aldolase/adducin N-terminal" evidence="3">
    <location>
        <begin position="10"/>
        <end position="188"/>
    </location>
</feature>
<dbReference type="InterPro" id="IPR001303">
    <property type="entry name" value="Aldolase_II/adducin_N"/>
</dbReference>
<dbReference type="Gene3D" id="3.40.225.10">
    <property type="entry name" value="Class II aldolase/adducin N-terminal domain"/>
    <property type="match status" value="1"/>
</dbReference>
<dbReference type="SUPFAM" id="SSF53639">
    <property type="entry name" value="AraD/HMP-PK domain-like"/>
    <property type="match status" value="1"/>
</dbReference>
<evidence type="ECO:0000259" key="3">
    <source>
        <dbReference type="SMART" id="SM01007"/>
    </source>
</evidence>
<evidence type="ECO:0000256" key="2">
    <source>
        <dbReference type="ARBA" id="ARBA00023239"/>
    </source>
</evidence>
<evidence type="ECO:0000313" key="5">
    <source>
        <dbReference type="Proteomes" id="UP001652442"/>
    </source>
</evidence>
<dbReference type="Proteomes" id="UP001652442">
    <property type="component" value="Unassembled WGS sequence"/>
</dbReference>
<dbReference type="Pfam" id="PF00596">
    <property type="entry name" value="Aldolase_II"/>
    <property type="match status" value="1"/>
</dbReference>